<evidence type="ECO:0000313" key="3">
    <source>
        <dbReference type="Proteomes" id="UP000031512"/>
    </source>
</evidence>
<name>L1LD36_THEEQ</name>
<feature type="region of interest" description="Disordered" evidence="1">
    <location>
        <begin position="46"/>
        <end position="84"/>
    </location>
</feature>
<dbReference type="InterPro" id="IPR044792">
    <property type="entry name" value="TAR1"/>
</dbReference>
<dbReference type="GO" id="GO:0043457">
    <property type="term" value="P:regulation of cellular respiration"/>
    <property type="evidence" value="ECO:0007669"/>
    <property type="project" value="InterPro"/>
</dbReference>
<dbReference type="RefSeq" id="XP_004832617.1">
    <property type="nucleotide sequence ID" value="XM_004832560.1"/>
</dbReference>
<comment type="caution">
    <text evidence="2">The sequence shown here is derived from an EMBL/GenBank/DDBJ whole genome shotgun (WGS) entry which is preliminary data.</text>
</comment>
<reference evidence="2 3" key="1">
    <citation type="journal article" date="2012" name="BMC Genomics">
        <title>Comparative genomic analysis and phylogenetic position of Theileria equi.</title>
        <authorList>
            <person name="Kappmeyer L.S."/>
            <person name="Thiagarajan M."/>
            <person name="Herndon D.R."/>
            <person name="Ramsay J.D."/>
            <person name="Caler E."/>
            <person name="Djikeng A."/>
            <person name="Gillespie J.J."/>
            <person name="Lau A.O."/>
            <person name="Roalson E.H."/>
            <person name="Silva J.C."/>
            <person name="Silva M.G."/>
            <person name="Suarez C.E."/>
            <person name="Ueti M.W."/>
            <person name="Nene V.M."/>
            <person name="Mealey R.H."/>
            <person name="Knowles D.P."/>
            <person name="Brayton K.A."/>
        </authorList>
    </citation>
    <scope>NUCLEOTIDE SEQUENCE [LARGE SCALE GENOMIC DNA]</scope>
    <source>
        <strain evidence="2 3">WA</strain>
    </source>
</reference>
<evidence type="ECO:0000313" key="2">
    <source>
        <dbReference type="EMBL" id="EKX73165.1"/>
    </source>
</evidence>
<evidence type="ECO:0000256" key="1">
    <source>
        <dbReference type="SAM" id="MobiDB-lite"/>
    </source>
</evidence>
<protein>
    <submittedName>
        <fullName evidence="2">Uncharacterized protein</fullName>
    </submittedName>
</protein>
<keyword evidence="3" id="KW-1185">Reference proteome</keyword>
<feature type="compositionally biased region" description="Polar residues" evidence="1">
    <location>
        <begin position="52"/>
        <end position="63"/>
    </location>
</feature>
<dbReference type="VEuPathDB" id="PiroplasmaDB:BEWA_052190"/>
<gene>
    <name evidence="2" type="ORF">BEWA_052190</name>
</gene>
<accession>L1LD36</accession>
<dbReference type="PANTHER" id="PTHR47188:SF1">
    <property type="entry name" value="PROTEIN TAR1"/>
    <property type="match status" value="1"/>
</dbReference>
<dbReference type="OrthoDB" id="2278877at2759"/>
<dbReference type="GeneID" id="15802772"/>
<dbReference type="KEGG" id="beq:BEWA_052190"/>
<sequence>MLSLSLRVRVSHPNTCTSVRLLGPCFKTGQLEHVRQTAIPGLAQSAAKETLQKQPRTSQARNDATSHTREPKQANNKSPDDAGRALLIPKRSTEMQRSLQSIPPQQFQVLLTLFSKFFSSFPHGTSSLSVSHQYLAL</sequence>
<dbReference type="PANTHER" id="PTHR47188">
    <property type="entry name" value="PROTEIN TAR1"/>
    <property type="match status" value="1"/>
</dbReference>
<feature type="compositionally biased region" description="Basic and acidic residues" evidence="1">
    <location>
        <begin position="64"/>
        <end position="83"/>
    </location>
</feature>
<dbReference type="Proteomes" id="UP000031512">
    <property type="component" value="Unassembled WGS sequence"/>
</dbReference>
<dbReference type="AlphaFoldDB" id="L1LD36"/>
<organism evidence="2 3">
    <name type="scientific">Theileria equi strain WA</name>
    <dbReference type="NCBI Taxonomy" id="1537102"/>
    <lineage>
        <taxon>Eukaryota</taxon>
        <taxon>Sar</taxon>
        <taxon>Alveolata</taxon>
        <taxon>Apicomplexa</taxon>
        <taxon>Aconoidasida</taxon>
        <taxon>Piroplasmida</taxon>
        <taxon>Theileriidae</taxon>
        <taxon>Theileria</taxon>
    </lineage>
</organism>
<dbReference type="EMBL" id="ACOU01000003">
    <property type="protein sequence ID" value="EKX73165.1"/>
    <property type="molecule type" value="Genomic_DNA"/>
</dbReference>
<proteinExistence type="predicted"/>